<evidence type="ECO:0000313" key="3">
    <source>
        <dbReference type="Proteomes" id="UP001162483"/>
    </source>
</evidence>
<feature type="compositionally biased region" description="Low complexity" evidence="1">
    <location>
        <begin position="474"/>
        <end position="493"/>
    </location>
</feature>
<evidence type="ECO:0000256" key="1">
    <source>
        <dbReference type="SAM" id="MobiDB-lite"/>
    </source>
</evidence>
<sequence length="499" mass="55384">FQVLCLAISIHLQDFKNLGGTHHHSSLSVTHSSLESLGFLIIIYLIREILLQFLHLHFLITSLFPLRTHHHSVHQGRTLTSQAHNRDLISPSLTLILLDLVNKQALIHLGHKQALLNLDSTSQGHSQVSIHLVLSPPLIHRVHRLGFNPPGSQPSFNQPNFNQSGPPPGFNQSAAQPPFNPPGINQPSFTQPNPGPQPGFNQPGTSPQPNFPQPVPGPQQGFNNPGFTRERPVRINLPSPGPMGIPPFSQPSTNIRHFPPPRQPFPPVPGQPFMLHSQSNMQGPMQPPLQPLHQHHLSGGQQKPPMPMPPTPSFRAHLQNSQNLPHRMPGPRHPALKQRQGAPVLNMVKTHNQQAAHPRNSNLRELPIAPSHSIDMNKRKATSAPAAHVIPVATTAPQPRSVSAENAQVAKPGNITSTIKAEVKSEEQFPDEDEETRKYRLKIEEQKRLREEILKQKELRRQQQAGARKKELLQRLSSSSSSSKLAVPSKASLRWTNRL</sequence>
<gene>
    <name evidence="2" type="ORF">SPARVUS_LOCUS14173237</name>
</gene>
<feature type="compositionally biased region" description="Polar residues" evidence="1">
    <location>
        <begin position="153"/>
        <end position="175"/>
    </location>
</feature>
<dbReference type="PANTHER" id="PTHR22014:SF2">
    <property type="entry name" value="RNA-BINDING PROTEIN 33"/>
    <property type="match status" value="1"/>
</dbReference>
<feature type="non-terminal residue" evidence="2">
    <location>
        <position position="1"/>
    </location>
</feature>
<feature type="region of interest" description="Disordered" evidence="1">
    <location>
        <begin position="459"/>
        <end position="499"/>
    </location>
</feature>
<evidence type="ECO:0000313" key="2">
    <source>
        <dbReference type="EMBL" id="CAI9608901.1"/>
    </source>
</evidence>
<feature type="region of interest" description="Disordered" evidence="1">
    <location>
        <begin position="144"/>
        <end position="243"/>
    </location>
</feature>
<protein>
    <submittedName>
        <fullName evidence="2">Uncharacterized protein</fullName>
    </submittedName>
</protein>
<organism evidence="2 3">
    <name type="scientific">Staurois parvus</name>
    <dbReference type="NCBI Taxonomy" id="386267"/>
    <lineage>
        <taxon>Eukaryota</taxon>
        <taxon>Metazoa</taxon>
        <taxon>Chordata</taxon>
        <taxon>Craniata</taxon>
        <taxon>Vertebrata</taxon>
        <taxon>Euteleostomi</taxon>
        <taxon>Amphibia</taxon>
        <taxon>Batrachia</taxon>
        <taxon>Anura</taxon>
        <taxon>Neobatrachia</taxon>
        <taxon>Ranoidea</taxon>
        <taxon>Ranidae</taxon>
        <taxon>Staurois</taxon>
    </lineage>
</organism>
<dbReference type="Proteomes" id="UP001162483">
    <property type="component" value="Unassembled WGS sequence"/>
</dbReference>
<name>A0ABN9GJK8_9NEOB</name>
<comment type="caution">
    <text evidence="2">The sequence shown here is derived from an EMBL/GenBank/DDBJ whole genome shotgun (WGS) entry which is preliminary data.</text>
</comment>
<dbReference type="PANTHER" id="PTHR22014">
    <property type="entry name" value="RNA-BINDING PROTEIN 33"/>
    <property type="match status" value="1"/>
</dbReference>
<feature type="compositionally biased region" description="Low complexity" evidence="1">
    <location>
        <begin position="218"/>
        <end position="227"/>
    </location>
</feature>
<accession>A0ABN9GJK8</accession>
<feature type="compositionally biased region" description="Low complexity" evidence="1">
    <location>
        <begin position="198"/>
        <end position="208"/>
    </location>
</feature>
<dbReference type="EMBL" id="CATNWA010018693">
    <property type="protein sequence ID" value="CAI9608901.1"/>
    <property type="molecule type" value="Genomic_DNA"/>
</dbReference>
<dbReference type="InterPro" id="IPR039878">
    <property type="entry name" value="RBM33"/>
</dbReference>
<keyword evidence="3" id="KW-1185">Reference proteome</keyword>
<reference evidence="2" key="1">
    <citation type="submission" date="2023-05" db="EMBL/GenBank/DDBJ databases">
        <authorList>
            <person name="Stuckert A."/>
        </authorList>
    </citation>
    <scope>NUCLEOTIDE SEQUENCE</scope>
</reference>
<proteinExistence type="predicted"/>